<organism evidence="2 3">
    <name type="scientific">Gelidibacter pelagius</name>
    <dbReference type="NCBI Taxonomy" id="2819985"/>
    <lineage>
        <taxon>Bacteria</taxon>
        <taxon>Pseudomonadati</taxon>
        <taxon>Bacteroidota</taxon>
        <taxon>Flavobacteriia</taxon>
        <taxon>Flavobacteriales</taxon>
        <taxon>Flavobacteriaceae</taxon>
        <taxon>Gelidibacter</taxon>
    </lineage>
</organism>
<proteinExistence type="predicted"/>
<sequence length="200" mass="23529">MSDKNNEYILELMQNVSDRLDGISTDISEIKSQSKDQETLSNTDENLEKLIQTQKNYYDRLYQTIKDLGNALEEKPSIINQSHKTEYIIFGKDTPFSSKLLLSIIAVILLSIPMFKYIPTYVNEKNRITEERDNYKLFHDYVFLNAFDNRKTVPTDLIETFNIIKTKDSAFLNYVDRLHSKYDTHLKKENLKAELQKLQE</sequence>
<dbReference type="RefSeq" id="WP_208232760.1">
    <property type="nucleotide sequence ID" value="NZ_JAGEVG010000004.1"/>
</dbReference>
<protein>
    <submittedName>
        <fullName evidence="2">Uncharacterized protein</fullName>
    </submittedName>
</protein>
<evidence type="ECO:0000313" key="3">
    <source>
        <dbReference type="Proteomes" id="UP000681315"/>
    </source>
</evidence>
<comment type="caution">
    <text evidence="2">The sequence shown here is derived from an EMBL/GenBank/DDBJ whole genome shotgun (WGS) entry which is preliminary data.</text>
</comment>
<evidence type="ECO:0000256" key="1">
    <source>
        <dbReference type="SAM" id="Phobius"/>
    </source>
</evidence>
<dbReference type="EMBL" id="JAGEVG010000004">
    <property type="protein sequence ID" value="MBO3097615.1"/>
    <property type="molecule type" value="Genomic_DNA"/>
</dbReference>
<keyword evidence="1" id="KW-0472">Membrane</keyword>
<dbReference type="Proteomes" id="UP000681315">
    <property type="component" value="Unassembled WGS sequence"/>
</dbReference>
<gene>
    <name evidence="2" type="ORF">J4051_05010</name>
</gene>
<keyword evidence="3" id="KW-1185">Reference proteome</keyword>
<keyword evidence="1" id="KW-1133">Transmembrane helix</keyword>
<evidence type="ECO:0000313" key="2">
    <source>
        <dbReference type="EMBL" id="MBO3097615.1"/>
    </source>
</evidence>
<reference evidence="2 3" key="1">
    <citation type="submission" date="2021-03" db="EMBL/GenBank/DDBJ databases">
        <title>Gelidibacter sp. nov., isolated from costal sediment.</title>
        <authorList>
            <person name="Lun K.-Y."/>
        </authorList>
    </citation>
    <scope>NUCLEOTIDE SEQUENCE [LARGE SCALE GENOMIC DNA]</scope>
    <source>
        <strain evidence="2 3">DF109</strain>
    </source>
</reference>
<keyword evidence="1" id="KW-0812">Transmembrane</keyword>
<accession>A0ABS3SPI3</accession>
<feature type="transmembrane region" description="Helical" evidence="1">
    <location>
        <begin position="100"/>
        <end position="118"/>
    </location>
</feature>
<name>A0ABS3SPI3_9FLAO</name>